<dbReference type="SUPFAM" id="SSF53098">
    <property type="entry name" value="Ribonuclease H-like"/>
    <property type="match status" value="1"/>
</dbReference>
<keyword evidence="4" id="KW-0862">Zinc</keyword>
<evidence type="ECO:0000256" key="2">
    <source>
        <dbReference type="ARBA" id="ARBA00022723"/>
    </source>
</evidence>
<evidence type="ECO:0000256" key="3">
    <source>
        <dbReference type="ARBA" id="ARBA00022771"/>
    </source>
</evidence>
<proteinExistence type="predicted"/>
<dbReference type="PANTHER" id="PTHR46481">
    <property type="entry name" value="ZINC FINGER BED DOMAIN-CONTAINING PROTEIN 4"/>
    <property type="match status" value="1"/>
</dbReference>
<keyword evidence="8" id="KW-1185">Reference proteome</keyword>
<evidence type="ECO:0000256" key="4">
    <source>
        <dbReference type="ARBA" id="ARBA00022833"/>
    </source>
</evidence>
<dbReference type="InterPro" id="IPR012337">
    <property type="entry name" value="RNaseH-like_sf"/>
</dbReference>
<comment type="subcellular location">
    <subcellularLocation>
        <location evidence="1">Nucleus</location>
    </subcellularLocation>
</comment>
<name>M1W637_CLAP2</name>
<evidence type="ECO:0000313" key="8">
    <source>
        <dbReference type="Proteomes" id="UP000016801"/>
    </source>
</evidence>
<dbReference type="AlphaFoldDB" id="M1W637"/>
<evidence type="ECO:0000259" key="6">
    <source>
        <dbReference type="Pfam" id="PF05699"/>
    </source>
</evidence>
<accession>M1W637</accession>
<dbReference type="HOGENOM" id="CLU_009123_10_5_1"/>
<dbReference type="Pfam" id="PF05699">
    <property type="entry name" value="Dimer_Tnp_hAT"/>
    <property type="match status" value="1"/>
</dbReference>
<comment type="caution">
    <text evidence="7">The sequence shown here is derived from an EMBL/GenBank/DDBJ whole genome shotgun (WGS) entry which is preliminary data.</text>
</comment>
<dbReference type="PANTHER" id="PTHR46481:SF10">
    <property type="entry name" value="ZINC FINGER BED DOMAIN-CONTAINING PROTEIN 39"/>
    <property type="match status" value="1"/>
</dbReference>
<dbReference type="GO" id="GO:0008270">
    <property type="term" value="F:zinc ion binding"/>
    <property type="evidence" value="ECO:0007669"/>
    <property type="project" value="UniProtKB-KW"/>
</dbReference>
<gene>
    <name evidence="7" type="ORF">CPUR_01087</name>
</gene>
<dbReference type="VEuPathDB" id="FungiDB:CPUR_01087"/>
<dbReference type="GO" id="GO:0005634">
    <property type="term" value="C:nucleus"/>
    <property type="evidence" value="ECO:0007669"/>
    <property type="project" value="UniProtKB-SubCell"/>
</dbReference>
<feature type="domain" description="HAT C-terminal dimerisation" evidence="6">
    <location>
        <begin position="505"/>
        <end position="588"/>
    </location>
</feature>
<dbReference type="OrthoDB" id="4961446at2759"/>
<keyword evidence="5" id="KW-0539">Nucleus</keyword>
<dbReference type="InterPro" id="IPR008906">
    <property type="entry name" value="HATC_C_dom"/>
</dbReference>
<evidence type="ECO:0000256" key="1">
    <source>
        <dbReference type="ARBA" id="ARBA00004123"/>
    </source>
</evidence>
<evidence type="ECO:0000313" key="7">
    <source>
        <dbReference type="EMBL" id="CCE27613.1"/>
    </source>
</evidence>
<dbReference type="InterPro" id="IPR052035">
    <property type="entry name" value="ZnF_BED_domain_contain"/>
</dbReference>
<keyword evidence="2" id="KW-0479">Metal-binding</keyword>
<organism evidence="7 8">
    <name type="scientific">Claviceps purpurea (strain 20.1)</name>
    <name type="common">Ergot fungus</name>
    <name type="synonym">Sphacelia segetum</name>
    <dbReference type="NCBI Taxonomy" id="1111077"/>
    <lineage>
        <taxon>Eukaryota</taxon>
        <taxon>Fungi</taxon>
        <taxon>Dikarya</taxon>
        <taxon>Ascomycota</taxon>
        <taxon>Pezizomycotina</taxon>
        <taxon>Sordariomycetes</taxon>
        <taxon>Hypocreomycetidae</taxon>
        <taxon>Hypocreales</taxon>
        <taxon>Clavicipitaceae</taxon>
        <taxon>Claviceps</taxon>
    </lineage>
</organism>
<sequence length="599" mass="67300">MATAQQLRDVLLAYTIQTNSDLGCFTDPNMKALLPTLAPATLRNIGDRTAMKAHLNETFPAKKALVKLQMQKTLTKIHLSYDLSTSPDDNAILAVSAHFLDDNGIPQQRLIALRQQYGTSGNDIAKALREVITEWDLESHIGCVMSDGASNKDSSAEVLFQSLNPEYEKQDAIERYLYCYRHAFSLIGRVALYGEDFEAFERASQRLNCEGLSDDLLSLWRRRGPIGKLHNLVMWVRSSPQRKQLFNSTVPEAQDSGLDILLASVSTLEQQLVLNDSTRWRSTFLMIRRALAQRDHIKVFIAKNASEVEATLQVPKEDRLDDQDWLVLDELHPVLTPLYELASSAPASVPSAYGNHALWETLTCIEYIHKGLRPWIKLFGHGTIHPCLPASQPHPRQAIRDRQAAAQCADRYSRLEASSQAHLRVSIMNGWSKLNEYFESLEKSPLYAAAVILHPGLGTKCLPGFWAQTDTAVNDLHRYRHNWYQNGATGPKLRAGSQSVPFSAELEQYIRPGEWQSEGGFDNPIQWWMRNRGKFPTVSKLALDILAIPANTVDCARALEASKLTMASQCEEMAPDTLEKVECLRNWLYRSAVVMGGLN</sequence>
<reference evidence="7 8" key="1">
    <citation type="journal article" date="2013" name="PLoS Genet.">
        <title>Plant-symbiotic fungi as chemical engineers: Multi-genome analysis of the Clavicipitaceae reveals dynamics of alkaloid loci.</title>
        <authorList>
            <person name="Schardl C.L."/>
            <person name="Young C.A."/>
            <person name="Hesse U."/>
            <person name="Amyotte S.G."/>
            <person name="Andreeva K."/>
            <person name="Calie P.J."/>
            <person name="Fleetwood D.J."/>
            <person name="Haws D.C."/>
            <person name="Moore N."/>
            <person name="Oeser B."/>
            <person name="Panaccione D.G."/>
            <person name="Schweri K.K."/>
            <person name="Voisey C.R."/>
            <person name="Farman M.L."/>
            <person name="Jaromczyk J.W."/>
            <person name="Roe B.A."/>
            <person name="O'Sullivan D.M."/>
            <person name="Scott B."/>
            <person name="Tudzynski P."/>
            <person name="An Z."/>
            <person name="Arnaoudova E.G."/>
            <person name="Bullock C.T."/>
            <person name="Charlton N.D."/>
            <person name="Chen L."/>
            <person name="Cox M."/>
            <person name="Dinkins R.D."/>
            <person name="Florea S."/>
            <person name="Glenn A.E."/>
            <person name="Gordon A."/>
            <person name="Gueldener U."/>
            <person name="Harris D.R."/>
            <person name="Hollin W."/>
            <person name="Jaromczyk J."/>
            <person name="Johnson R.D."/>
            <person name="Khan A.K."/>
            <person name="Leistner E."/>
            <person name="Leuchtmann A."/>
            <person name="Li C."/>
            <person name="Liu J."/>
            <person name="Liu J."/>
            <person name="Liu M."/>
            <person name="Mace W."/>
            <person name="Machado C."/>
            <person name="Nagabhyru P."/>
            <person name="Pan J."/>
            <person name="Schmid J."/>
            <person name="Sugawara K."/>
            <person name="Steiner U."/>
            <person name="Takach J.E."/>
            <person name="Tanaka E."/>
            <person name="Webb J.S."/>
            <person name="Wilson E.V."/>
            <person name="Wiseman J.L."/>
            <person name="Yoshida R."/>
            <person name="Zeng Z."/>
        </authorList>
    </citation>
    <scope>NUCLEOTIDE SEQUENCE [LARGE SCALE GENOMIC DNA]</scope>
    <source>
        <strain evidence="7 8">20.1</strain>
    </source>
</reference>
<dbReference type="eggNOG" id="KOG1121">
    <property type="taxonomic scope" value="Eukaryota"/>
</dbReference>
<dbReference type="Proteomes" id="UP000016801">
    <property type="component" value="Unassembled WGS sequence"/>
</dbReference>
<dbReference type="PhylomeDB" id="M1W637"/>
<dbReference type="EMBL" id="CAGA01000005">
    <property type="protein sequence ID" value="CCE27613.1"/>
    <property type="molecule type" value="Genomic_DNA"/>
</dbReference>
<evidence type="ECO:0000256" key="5">
    <source>
        <dbReference type="ARBA" id="ARBA00023242"/>
    </source>
</evidence>
<protein>
    <recommendedName>
        <fullName evidence="6">HAT C-terminal dimerisation domain-containing protein</fullName>
    </recommendedName>
</protein>
<dbReference type="GO" id="GO:0046983">
    <property type="term" value="F:protein dimerization activity"/>
    <property type="evidence" value="ECO:0007669"/>
    <property type="project" value="InterPro"/>
</dbReference>
<keyword evidence="3" id="KW-0863">Zinc-finger</keyword>